<dbReference type="Pfam" id="PF01230">
    <property type="entry name" value="HIT"/>
    <property type="match status" value="1"/>
</dbReference>
<dbReference type="PROSITE" id="PS51084">
    <property type="entry name" value="HIT_2"/>
    <property type="match status" value="1"/>
</dbReference>
<comment type="caution">
    <text evidence="3">The sequence shown here is derived from an EMBL/GenBank/DDBJ whole genome shotgun (WGS) entry which is preliminary data.</text>
</comment>
<dbReference type="InterPro" id="IPR036265">
    <property type="entry name" value="HIT-like_sf"/>
</dbReference>
<reference evidence="3 4" key="1">
    <citation type="submission" date="2011-02" db="EMBL/GenBank/DDBJ databases">
        <authorList>
            <person name="Weinstock G."/>
            <person name="Sodergren E."/>
            <person name="Clifton S."/>
            <person name="Fulton L."/>
            <person name="Fulton B."/>
            <person name="Courtney L."/>
            <person name="Fronick C."/>
            <person name="Harrison M."/>
            <person name="Strong C."/>
            <person name="Farmer C."/>
            <person name="Delahaunty K."/>
            <person name="Markovic C."/>
            <person name="Hall O."/>
            <person name="Minx P."/>
            <person name="Tomlinson C."/>
            <person name="Mitreva M."/>
            <person name="Hou S."/>
            <person name="Chen J."/>
            <person name="Wollam A."/>
            <person name="Pepin K.H."/>
            <person name="Johnson M."/>
            <person name="Bhonagiri V."/>
            <person name="Zhang X."/>
            <person name="Suruliraj S."/>
            <person name="Warren W."/>
            <person name="Chinwalla A."/>
            <person name="Mardis E.R."/>
            <person name="Wilson R.K."/>
        </authorList>
    </citation>
    <scope>NUCLEOTIDE SEQUENCE [LARGE SCALE GENOMIC DNA]</scope>
    <source>
        <strain evidence="3 4">YIT 12056</strain>
    </source>
</reference>
<evidence type="ECO:0000313" key="3">
    <source>
        <dbReference type="EMBL" id="EGF51106.1"/>
    </source>
</evidence>
<keyword evidence="4" id="KW-1185">Reference proteome</keyword>
<dbReference type="PRINTS" id="PR00332">
    <property type="entry name" value="HISTRIAD"/>
</dbReference>
<sequence length="142" mass="16033">MRACLILYIYKVMATIFSRIIAGEIPCYKVAENDKFFAFLDINPLVKGHTLVIPKQEVDYIFDLSDEDLAVMHIFVKKVALAIGKAFPCKKVGEAVLGLEVPHAHIHLIPMQDEKDMIFSNPKLKLTDEEFKAVAEAIRMAL</sequence>
<organism evidence="3 4">
    <name type="scientific">Bacteroides clarus YIT 12056</name>
    <dbReference type="NCBI Taxonomy" id="762984"/>
    <lineage>
        <taxon>Bacteria</taxon>
        <taxon>Pseudomonadati</taxon>
        <taxon>Bacteroidota</taxon>
        <taxon>Bacteroidia</taxon>
        <taxon>Bacteroidales</taxon>
        <taxon>Bacteroidaceae</taxon>
        <taxon>Bacteroides</taxon>
    </lineage>
</organism>
<dbReference type="EMBL" id="AFBM01000023">
    <property type="protein sequence ID" value="EGF51106.1"/>
    <property type="molecule type" value="Genomic_DNA"/>
</dbReference>
<gene>
    <name evidence="3" type="ORF">HMPREF9445_02097</name>
</gene>
<dbReference type="InterPro" id="IPR001310">
    <property type="entry name" value="Histidine_triad_HIT"/>
</dbReference>
<feature type="short sequence motif" description="Histidine triad motif" evidence="1">
    <location>
        <begin position="103"/>
        <end position="107"/>
    </location>
</feature>
<protein>
    <submittedName>
        <fullName evidence="3">Histidine triad domain protein</fullName>
    </submittedName>
</protein>
<dbReference type="Proteomes" id="UP000010321">
    <property type="component" value="Unassembled WGS sequence"/>
</dbReference>
<proteinExistence type="predicted"/>
<dbReference type="PANTHER" id="PTHR46648:SF1">
    <property type="entry name" value="ADENOSINE 5'-MONOPHOSPHORAMIDASE HNT1"/>
    <property type="match status" value="1"/>
</dbReference>
<feature type="domain" description="HIT" evidence="2">
    <location>
        <begin position="16"/>
        <end position="119"/>
    </location>
</feature>
<evidence type="ECO:0000259" key="2">
    <source>
        <dbReference type="PROSITE" id="PS51084"/>
    </source>
</evidence>
<dbReference type="Gene3D" id="3.30.428.10">
    <property type="entry name" value="HIT-like"/>
    <property type="match status" value="1"/>
</dbReference>
<name>A0ABN0CMB7_9BACE</name>
<evidence type="ECO:0000313" key="4">
    <source>
        <dbReference type="Proteomes" id="UP000010321"/>
    </source>
</evidence>
<evidence type="ECO:0000256" key="1">
    <source>
        <dbReference type="PROSITE-ProRule" id="PRU00464"/>
    </source>
</evidence>
<accession>A0ABN0CMB7</accession>
<dbReference type="SUPFAM" id="SSF54197">
    <property type="entry name" value="HIT-like"/>
    <property type="match status" value="1"/>
</dbReference>
<dbReference type="InterPro" id="IPR011146">
    <property type="entry name" value="HIT-like"/>
</dbReference>
<dbReference type="PANTHER" id="PTHR46648">
    <property type="entry name" value="HIT FAMILY PROTEIN 1"/>
    <property type="match status" value="1"/>
</dbReference>